<proteinExistence type="predicted"/>
<evidence type="ECO:0000313" key="2">
    <source>
        <dbReference type="Proteomes" id="UP000262210"/>
    </source>
</evidence>
<comment type="caution">
    <text evidence="1">The sequence shown here is derived from an EMBL/GenBank/DDBJ whole genome shotgun (WGS) entry which is preliminary data.</text>
</comment>
<accession>A0A9C7QWW0</accession>
<gene>
    <name evidence="1" type="ORF">DHV72_16725</name>
</gene>
<organism evidence="1 2">
    <name type="scientific">Serratia grimesii</name>
    <dbReference type="NCBI Taxonomy" id="82995"/>
    <lineage>
        <taxon>Bacteria</taxon>
        <taxon>Pseudomonadati</taxon>
        <taxon>Pseudomonadota</taxon>
        <taxon>Gammaproteobacteria</taxon>
        <taxon>Enterobacterales</taxon>
        <taxon>Yersiniaceae</taxon>
        <taxon>Serratia</taxon>
    </lineage>
</organism>
<sequence length="76" mass="8943">MKRDLSSISLNYQQVVGASVPVLVIEFFNEKNERYTLRYNLPPDTPERTERRVSLLLHLLRKQRPLDIDDETKLSS</sequence>
<evidence type="ECO:0000313" key="1">
    <source>
        <dbReference type="EMBL" id="HCK01643.1"/>
    </source>
</evidence>
<dbReference type="EMBL" id="DPSM01000022">
    <property type="protein sequence ID" value="HCK01643.1"/>
    <property type="molecule type" value="Genomic_DNA"/>
</dbReference>
<dbReference type="AlphaFoldDB" id="A0A9C7QWW0"/>
<name>A0A9C7QWW0_9GAMM</name>
<reference evidence="1 2" key="1">
    <citation type="journal article" date="2018" name="Nat. Biotechnol.">
        <title>A standardized bacterial taxonomy based on genome phylogeny substantially revises the tree of life.</title>
        <authorList>
            <person name="Parks D.H."/>
            <person name="Chuvochina M."/>
            <person name="Waite D.W."/>
            <person name="Rinke C."/>
            <person name="Skarshewski A."/>
            <person name="Chaumeil P.A."/>
            <person name="Hugenholtz P."/>
        </authorList>
    </citation>
    <scope>NUCLEOTIDE SEQUENCE [LARGE SCALE GENOMIC DNA]</scope>
    <source>
        <strain evidence="1">UBA11264</strain>
    </source>
</reference>
<protein>
    <submittedName>
        <fullName evidence="1">Uncharacterized protein</fullName>
    </submittedName>
</protein>
<dbReference type="Proteomes" id="UP000262210">
    <property type="component" value="Unassembled WGS sequence"/>
</dbReference>
<dbReference type="RefSeq" id="WP_261441927.1">
    <property type="nucleotide sequence ID" value="NZ_CAMKHR010000001.1"/>
</dbReference>